<feature type="transmembrane region" description="Helical" evidence="7">
    <location>
        <begin position="152"/>
        <end position="173"/>
    </location>
</feature>
<comment type="subcellular location">
    <subcellularLocation>
        <location evidence="1">Cell membrane</location>
        <topology evidence="1">Multi-pass membrane protein</topology>
    </subcellularLocation>
</comment>
<keyword evidence="9" id="KW-0808">Transferase</keyword>
<evidence type="ECO:0000313" key="10">
    <source>
        <dbReference type="Proteomes" id="UP001191004"/>
    </source>
</evidence>
<evidence type="ECO:0000256" key="5">
    <source>
        <dbReference type="ARBA" id="ARBA00022989"/>
    </source>
</evidence>
<feature type="transmembrane region" description="Helical" evidence="7">
    <location>
        <begin position="320"/>
        <end position="341"/>
    </location>
</feature>
<keyword evidence="3" id="KW-1003">Cell membrane</keyword>
<dbReference type="PANTHER" id="PTHR40074:SF2">
    <property type="entry name" value="O-ACETYLTRANSFERASE WECH"/>
    <property type="match status" value="1"/>
</dbReference>
<accession>A0ABY0FK33</accession>
<feature type="transmembrane region" description="Helical" evidence="7">
    <location>
        <begin position="12"/>
        <end position="35"/>
    </location>
</feature>
<reference evidence="9 10" key="1">
    <citation type="journal article" date="2018" name="bioRxiv">
        <title>Evidence of independent acquisition and adaption of ultra-small bacteria to human hosts across the highly diverse yet reduced genomes of the phylum Saccharibacteria.</title>
        <authorList>
            <person name="McLean J.S."/>
            <person name="Bor B."/>
            <person name="To T.T."/>
            <person name="Liu Q."/>
            <person name="Kearns K.A."/>
            <person name="Solden L.M."/>
            <person name="Wrighton K.C."/>
            <person name="He X."/>
            <person name="Shi W."/>
        </authorList>
    </citation>
    <scope>NUCLEOTIDE SEQUENCE [LARGE SCALE GENOMIC DNA]</scope>
    <source>
        <strain evidence="9 10">TM7_KMM_G3_1_HOT_351</strain>
    </source>
</reference>
<dbReference type="Proteomes" id="UP001191004">
    <property type="component" value="Unassembled WGS sequence"/>
</dbReference>
<name>A0ABY0FK33_9BACT</name>
<feature type="transmembrane region" description="Helical" evidence="7">
    <location>
        <begin position="120"/>
        <end position="140"/>
    </location>
</feature>
<evidence type="ECO:0000256" key="1">
    <source>
        <dbReference type="ARBA" id="ARBA00004651"/>
    </source>
</evidence>
<feature type="transmembrane region" description="Helical" evidence="7">
    <location>
        <begin position="92"/>
        <end position="114"/>
    </location>
</feature>
<feature type="transmembrane region" description="Helical" evidence="7">
    <location>
        <begin position="216"/>
        <end position="234"/>
    </location>
</feature>
<feature type="transmembrane region" description="Helical" evidence="7">
    <location>
        <begin position="288"/>
        <end position="314"/>
    </location>
</feature>
<dbReference type="PANTHER" id="PTHR40074">
    <property type="entry name" value="O-ACETYLTRANSFERASE WECH"/>
    <property type="match status" value="1"/>
</dbReference>
<reference evidence="9 10" key="2">
    <citation type="journal article" date="2020" name="Cell Rep.">
        <title>Acquisition and Adaptation of Ultra-small Parasitic Reduced Genome Bacteria to Mammalian Hosts.</title>
        <authorList>
            <person name="McLean J.S."/>
            <person name="Bor B."/>
            <person name="Kerns K.A."/>
            <person name="Liu Q."/>
            <person name="To T.T."/>
            <person name="Solden L."/>
            <person name="Hendrickson E.L."/>
            <person name="Wrighton K."/>
            <person name="Shi W."/>
            <person name="He X."/>
        </authorList>
    </citation>
    <scope>NUCLEOTIDE SEQUENCE [LARGE SCALE GENOMIC DNA]</scope>
    <source>
        <strain evidence="9 10">TM7_KMM_G3_1_HOT_351</strain>
    </source>
</reference>
<evidence type="ECO:0000259" key="8">
    <source>
        <dbReference type="Pfam" id="PF01757"/>
    </source>
</evidence>
<evidence type="ECO:0000256" key="4">
    <source>
        <dbReference type="ARBA" id="ARBA00022692"/>
    </source>
</evidence>
<proteinExistence type="inferred from homology"/>
<evidence type="ECO:0000256" key="2">
    <source>
        <dbReference type="ARBA" id="ARBA00007400"/>
    </source>
</evidence>
<dbReference type="InterPro" id="IPR002656">
    <property type="entry name" value="Acyl_transf_3_dom"/>
</dbReference>
<evidence type="ECO:0000313" key="9">
    <source>
        <dbReference type="EMBL" id="RYC73441.1"/>
    </source>
</evidence>
<dbReference type="EC" id="2.3.1.-" evidence="9"/>
<keyword evidence="9" id="KW-0012">Acyltransferase</keyword>
<evidence type="ECO:0000256" key="3">
    <source>
        <dbReference type="ARBA" id="ARBA00022475"/>
    </source>
</evidence>
<dbReference type="Pfam" id="PF01757">
    <property type="entry name" value="Acyl_transf_3"/>
    <property type="match status" value="1"/>
</dbReference>
<feature type="transmembrane region" description="Helical" evidence="7">
    <location>
        <begin position="246"/>
        <end position="267"/>
    </location>
</feature>
<comment type="caution">
    <text evidence="9">The sequence shown here is derived from an EMBL/GenBank/DDBJ whole genome shotgun (WGS) entry which is preliminary data.</text>
</comment>
<dbReference type="RefSeq" id="WP_129604899.1">
    <property type="nucleotide sequence ID" value="NZ_PRLL01000013.1"/>
</dbReference>
<comment type="similarity">
    <text evidence="2">Belongs to the acyltransferase 3 family.</text>
</comment>
<evidence type="ECO:0000256" key="7">
    <source>
        <dbReference type="SAM" id="Phobius"/>
    </source>
</evidence>
<gene>
    <name evidence="9" type="primary">wecH</name>
    <name evidence="9" type="ORF">G3KMM_00402</name>
</gene>
<sequence>MEVKKVEKQRNYSLDLLRVIAILMIIIFHICYKALIFNNLSEFNKLIFAFLLHFGEIGVNLFMLITGFFLYKSNSSKTTKIIRLIYDIWFYFILNIILCAIVKGGYVVTLSTFFPTSLGYFWYVTCYICILIFSPYLNLLIKNLEQKDYRRLLIISLIILSVIPTISGLAVASVENGPVYSRFIWLIFMYFLGAYISKYQESDRLLKNDREFFIKLNIFSSFLAIIFIFIFKYLSFSFMPKVPMFYMWPPNSIVVFLMSVSLFIIFVKTNLTKKTKVIKFIEKISQHTLGIYLLHDAPYNYLILADCFIWFQGFSTSKNLVFLIALITILVFAVSLIVSIIKKFTADRLYQVIFDKIEQKLKKSLNSSHL</sequence>
<organism evidence="9 10">
    <name type="scientific">Candidatus Nanosyncoccus nanoralicus</name>
    <dbReference type="NCBI Taxonomy" id="2171996"/>
    <lineage>
        <taxon>Bacteria</taxon>
        <taxon>Candidatus Saccharimonadota</taxon>
        <taxon>Candidatus Nanosyncoccalia</taxon>
        <taxon>Candidatus Nanosyncoccales</taxon>
        <taxon>Candidatus Nanosyncoccaceae</taxon>
        <taxon>Candidatus Nanosyncoccus</taxon>
    </lineage>
</organism>
<keyword evidence="5 7" id="KW-1133">Transmembrane helix</keyword>
<protein>
    <submittedName>
        <fullName evidence="9">O-acetyltransferase WecH</fullName>
        <ecNumber evidence="9">2.3.1.-</ecNumber>
    </submittedName>
</protein>
<feature type="domain" description="Acyltransferase 3" evidence="8">
    <location>
        <begin position="11"/>
        <end position="337"/>
    </location>
</feature>
<dbReference type="EMBL" id="PRLL01000013">
    <property type="protein sequence ID" value="RYC73441.1"/>
    <property type="molecule type" value="Genomic_DNA"/>
</dbReference>
<dbReference type="GO" id="GO:0016746">
    <property type="term" value="F:acyltransferase activity"/>
    <property type="evidence" value="ECO:0007669"/>
    <property type="project" value="UniProtKB-KW"/>
</dbReference>
<feature type="transmembrane region" description="Helical" evidence="7">
    <location>
        <begin position="179"/>
        <end position="196"/>
    </location>
</feature>
<keyword evidence="4 7" id="KW-0812">Transmembrane</keyword>
<keyword evidence="10" id="KW-1185">Reference proteome</keyword>
<feature type="transmembrane region" description="Helical" evidence="7">
    <location>
        <begin position="47"/>
        <end position="71"/>
    </location>
</feature>
<evidence type="ECO:0000256" key="6">
    <source>
        <dbReference type="ARBA" id="ARBA00023136"/>
    </source>
</evidence>
<keyword evidence="6 7" id="KW-0472">Membrane</keyword>